<feature type="region of interest" description="Disordered" evidence="1">
    <location>
        <begin position="224"/>
        <end position="243"/>
    </location>
</feature>
<reference evidence="3" key="1">
    <citation type="submission" date="2020-05" db="EMBL/GenBank/DDBJ databases">
        <authorList>
            <person name="Chiriac C."/>
            <person name="Salcher M."/>
            <person name="Ghai R."/>
            <person name="Kavagutti S V."/>
        </authorList>
    </citation>
    <scope>NUCLEOTIDE SEQUENCE</scope>
</reference>
<dbReference type="EMBL" id="LR796223">
    <property type="protein sequence ID" value="CAB4127928.1"/>
    <property type="molecule type" value="Genomic_DNA"/>
</dbReference>
<proteinExistence type="predicted"/>
<name>A0A6J7WI95_9CAUD</name>
<dbReference type="EMBL" id="LR798245">
    <property type="protein sequence ID" value="CAB5216859.1"/>
    <property type="molecule type" value="Genomic_DNA"/>
</dbReference>
<feature type="region of interest" description="Disordered" evidence="1">
    <location>
        <begin position="1"/>
        <end position="43"/>
    </location>
</feature>
<evidence type="ECO:0000256" key="1">
    <source>
        <dbReference type="SAM" id="MobiDB-lite"/>
    </source>
</evidence>
<protein>
    <submittedName>
        <fullName evidence="3">Uncharacterized protein</fullName>
    </submittedName>
</protein>
<feature type="compositionally biased region" description="Polar residues" evidence="1">
    <location>
        <begin position="228"/>
        <end position="240"/>
    </location>
</feature>
<sequence>MEQLDNHIQSNEETSNLSFDNSTSETSENYAPTENVDSSSNFTTPVEDYDVIRYNKQEVKIPVSERQTYLQKGYNYDKVNTQLQEAQKQAQYLDRLASMQGFNNTQEFLTALEQYEQEQHIQREAETLGVDERVIREHLNPLKSELDQIKKQNEELRRYELQRVIEADVSRMREKYSDFNQYENDIYDLASRGLDLEQAYRLASYDNSSKRIEQEVMARIRERDGKQVLSSADRGSQQKIRPQDMSLDEIEALSLRVSRGEKISF</sequence>
<evidence type="ECO:0000313" key="2">
    <source>
        <dbReference type="EMBL" id="CAB4127928.1"/>
    </source>
</evidence>
<organism evidence="3">
    <name type="scientific">uncultured Caudovirales phage</name>
    <dbReference type="NCBI Taxonomy" id="2100421"/>
    <lineage>
        <taxon>Viruses</taxon>
        <taxon>Duplodnaviria</taxon>
        <taxon>Heunggongvirae</taxon>
        <taxon>Uroviricota</taxon>
        <taxon>Caudoviricetes</taxon>
        <taxon>Peduoviridae</taxon>
        <taxon>Maltschvirus</taxon>
        <taxon>Maltschvirus maltsch</taxon>
    </lineage>
</organism>
<gene>
    <name evidence="2" type="ORF">UFOVP103_4</name>
    <name evidence="3" type="ORF">UFOVP197_5</name>
</gene>
<evidence type="ECO:0000313" key="3">
    <source>
        <dbReference type="EMBL" id="CAB5216859.1"/>
    </source>
</evidence>
<accession>A0A6J7WI95</accession>